<comment type="subcellular location">
    <subcellularLocation>
        <location evidence="5">Endoplasmic reticulum membrane</location>
        <topology evidence="5">Multi-pass membrane protein</topology>
    </subcellularLocation>
    <subcellularLocation>
        <location evidence="1">Membrane</location>
        <topology evidence="1">Multi-pass membrane protein</topology>
    </subcellularLocation>
</comment>
<dbReference type="GO" id="GO:0032259">
    <property type="term" value="P:methylation"/>
    <property type="evidence" value="ECO:0007669"/>
    <property type="project" value="UniProtKB-KW"/>
</dbReference>
<comment type="similarity">
    <text evidence="5">Belongs to the class VI-like SAM-binding methyltransferase superfamily. Isoprenylcysteine carboxyl methyltransferase family.</text>
</comment>
<keyword evidence="6" id="KW-0732">Signal</keyword>
<feature type="chain" id="PRO_5040180423" description="Protein-S-isoprenylcysteine O-methyltransferase" evidence="6">
    <location>
        <begin position="24"/>
        <end position="233"/>
    </location>
</feature>
<evidence type="ECO:0000256" key="4">
    <source>
        <dbReference type="ARBA" id="ARBA00023136"/>
    </source>
</evidence>
<evidence type="ECO:0000256" key="1">
    <source>
        <dbReference type="ARBA" id="ARBA00004141"/>
    </source>
</evidence>
<keyword evidence="8" id="KW-1185">Reference proteome</keyword>
<dbReference type="InterPro" id="IPR007269">
    <property type="entry name" value="ICMT_MeTrfase"/>
</dbReference>
<keyword evidence="3 5" id="KW-1133">Transmembrane helix</keyword>
<dbReference type="Proteomes" id="UP001049176">
    <property type="component" value="Chromosome 2"/>
</dbReference>
<dbReference type="GeneID" id="66074141"/>
<dbReference type="EC" id="2.1.1.100" evidence="5"/>
<dbReference type="Pfam" id="PF04140">
    <property type="entry name" value="ICMT"/>
    <property type="match status" value="1"/>
</dbReference>
<evidence type="ECO:0000256" key="5">
    <source>
        <dbReference type="RuleBase" id="RU362022"/>
    </source>
</evidence>
<dbReference type="PANTHER" id="PTHR12714:SF9">
    <property type="entry name" value="PROTEIN-S-ISOPRENYLCYSTEINE O-METHYLTRANSFERASE"/>
    <property type="match status" value="1"/>
</dbReference>
<organism evidence="7 8">
    <name type="scientific">Marasmius oreades</name>
    <name type="common">fairy-ring Marasmius</name>
    <dbReference type="NCBI Taxonomy" id="181124"/>
    <lineage>
        <taxon>Eukaryota</taxon>
        <taxon>Fungi</taxon>
        <taxon>Dikarya</taxon>
        <taxon>Basidiomycota</taxon>
        <taxon>Agaricomycotina</taxon>
        <taxon>Agaricomycetes</taxon>
        <taxon>Agaricomycetidae</taxon>
        <taxon>Agaricales</taxon>
        <taxon>Marasmiineae</taxon>
        <taxon>Marasmiaceae</taxon>
        <taxon>Marasmius</taxon>
    </lineage>
</organism>
<dbReference type="EMBL" id="CM032182">
    <property type="protein sequence ID" value="KAG7097744.1"/>
    <property type="molecule type" value="Genomic_DNA"/>
</dbReference>
<keyword evidence="5" id="KW-0808">Transferase</keyword>
<keyword evidence="5" id="KW-0949">S-adenosyl-L-methionine</keyword>
<feature type="transmembrane region" description="Helical" evidence="5">
    <location>
        <begin position="45"/>
        <end position="68"/>
    </location>
</feature>
<dbReference type="GO" id="GO:0005789">
    <property type="term" value="C:endoplasmic reticulum membrane"/>
    <property type="evidence" value="ECO:0007669"/>
    <property type="project" value="UniProtKB-SubCell"/>
</dbReference>
<dbReference type="AlphaFoldDB" id="A0A9P7UZZ8"/>
<dbReference type="GO" id="GO:0004671">
    <property type="term" value="F:protein C-terminal S-isoprenylcysteine carboxyl O-methyltransferase activity"/>
    <property type="evidence" value="ECO:0007669"/>
    <property type="project" value="UniProtKB-EC"/>
</dbReference>
<name>A0A9P7UZZ8_9AGAR</name>
<evidence type="ECO:0000256" key="6">
    <source>
        <dbReference type="SAM" id="SignalP"/>
    </source>
</evidence>
<comment type="caution">
    <text evidence="7">The sequence shown here is derived from an EMBL/GenBank/DDBJ whole genome shotgun (WGS) entry which is preliminary data.</text>
</comment>
<evidence type="ECO:0000313" key="8">
    <source>
        <dbReference type="Proteomes" id="UP001049176"/>
    </source>
</evidence>
<keyword evidence="4 5" id="KW-0472">Membrane</keyword>
<dbReference type="PANTHER" id="PTHR12714">
    <property type="entry name" value="PROTEIN-S ISOPRENYLCYSTEINE O-METHYLTRANSFERASE"/>
    <property type="match status" value="1"/>
</dbReference>
<protein>
    <recommendedName>
        <fullName evidence="5">Protein-S-isoprenylcysteine O-methyltransferase</fullName>
        <ecNumber evidence="5">2.1.1.100</ecNumber>
    </recommendedName>
</protein>
<feature type="signal peptide" evidence="6">
    <location>
        <begin position="1"/>
        <end position="23"/>
    </location>
</feature>
<feature type="transmembrane region" description="Helical" evidence="5">
    <location>
        <begin position="89"/>
        <end position="112"/>
    </location>
</feature>
<evidence type="ECO:0000313" key="7">
    <source>
        <dbReference type="EMBL" id="KAG7097744.1"/>
    </source>
</evidence>
<evidence type="ECO:0000256" key="3">
    <source>
        <dbReference type="ARBA" id="ARBA00022989"/>
    </source>
</evidence>
<evidence type="ECO:0000256" key="2">
    <source>
        <dbReference type="ARBA" id="ARBA00022692"/>
    </source>
</evidence>
<dbReference type="Gene3D" id="1.20.120.1630">
    <property type="match status" value="1"/>
</dbReference>
<dbReference type="RefSeq" id="XP_043014214.1">
    <property type="nucleotide sequence ID" value="XM_043149607.1"/>
</dbReference>
<gene>
    <name evidence="7" type="ORF">E1B28_005065</name>
</gene>
<keyword evidence="5" id="KW-0489">Methyltransferase</keyword>
<dbReference type="OrthoDB" id="422086at2759"/>
<comment type="catalytic activity">
    <reaction evidence="5">
        <text>[protein]-C-terminal S-[(2E,6E)-farnesyl]-L-cysteine + S-adenosyl-L-methionine = [protein]-C-terminal S-[(2E,6E)-farnesyl]-L-cysteine methyl ester + S-adenosyl-L-homocysteine</text>
        <dbReference type="Rhea" id="RHEA:21672"/>
        <dbReference type="Rhea" id="RHEA-COMP:12125"/>
        <dbReference type="Rhea" id="RHEA-COMP:12126"/>
        <dbReference type="ChEBI" id="CHEBI:57856"/>
        <dbReference type="ChEBI" id="CHEBI:59789"/>
        <dbReference type="ChEBI" id="CHEBI:90510"/>
        <dbReference type="ChEBI" id="CHEBI:90511"/>
        <dbReference type="EC" id="2.1.1.100"/>
    </reaction>
</comment>
<dbReference type="KEGG" id="more:E1B28_005065"/>
<reference evidence="7" key="1">
    <citation type="journal article" date="2021" name="Genome Biol. Evol.">
        <title>The assembled and annotated genome of the fairy-ring fungus Marasmius oreades.</title>
        <authorList>
            <person name="Hiltunen M."/>
            <person name="Ament-Velasquez S.L."/>
            <person name="Johannesson H."/>
        </authorList>
    </citation>
    <scope>NUCLEOTIDE SEQUENCE</scope>
    <source>
        <strain evidence="7">03SP1</strain>
    </source>
</reference>
<feature type="transmembrane region" description="Helical" evidence="5">
    <location>
        <begin position="181"/>
        <end position="199"/>
    </location>
</feature>
<keyword evidence="2 5" id="KW-0812">Transmembrane</keyword>
<comment type="caution">
    <text evidence="5">Lacks conserved residue(s) required for the propagation of feature annotation.</text>
</comment>
<sequence>MSLFKIPLLLLNAGGLLVSHAFSFPPPPVVEVRYPRRKSERFLHAALPAITLFTPAIFLLETIVIVLNQIRGPPRRLASVLILSSTPESLHTSTAFVLGTLIICMAAILRYACQKDLGRLYTNELTIRTNHKLIVNGRYSFVRHPGYTSWLITELGLLIVFSARGSWITESGVLDMGIGKTVAGLYLLVFAMADTLLLVKRIPREEGLLKKEFGKDWSDYKRRVPWKLIPGGY</sequence>
<proteinExistence type="inferred from homology"/>
<accession>A0A9P7UZZ8</accession>
<keyword evidence="5" id="KW-0256">Endoplasmic reticulum</keyword>